<proteinExistence type="predicted"/>
<protein>
    <submittedName>
        <fullName evidence="1">Uncharacterized protein</fullName>
    </submittedName>
</protein>
<evidence type="ECO:0000313" key="1">
    <source>
        <dbReference type="EMBL" id="MFC3637979.1"/>
    </source>
</evidence>
<comment type="caution">
    <text evidence="1">The sequence shown here is derived from an EMBL/GenBank/DDBJ whole genome shotgun (WGS) entry which is preliminary data.</text>
</comment>
<dbReference type="Proteomes" id="UP001595704">
    <property type="component" value="Unassembled WGS sequence"/>
</dbReference>
<sequence>MTEQNNAAIAKARAGRGAERLEEAKATVQRLPYVHGEVGLALPNIWVPRMTEKGDFYWPGRHIPVRGEILDAVVKARGARDQNVVRYQGGEISRGADGKFPPVVVIPVKAKWNHPILIEASHKSLMRDLGRQFLADPKNIALLRNNVRTSDGTRRVVGVEALVQLGSQGPFVAFAGKGDLLKRLEQSPRIAPYLAKALVQLNGQYQENVVHASQKRGKGNGMEL</sequence>
<gene>
    <name evidence="1" type="ORF">ACFONL_11450</name>
</gene>
<dbReference type="EMBL" id="JBHRYC010000055">
    <property type="protein sequence ID" value="MFC3637979.1"/>
    <property type="molecule type" value="Genomic_DNA"/>
</dbReference>
<organism evidence="1 2">
    <name type="scientific">Camelimonas fluminis</name>
    <dbReference type="NCBI Taxonomy" id="1576911"/>
    <lineage>
        <taxon>Bacteria</taxon>
        <taxon>Pseudomonadati</taxon>
        <taxon>Pseudomonadota</taxon>
        <taxon>Alphaproteobacteria</taxon>
        <taxon>Hyphomicrobiales</taxon>
        <taxon>Chelatococcaceae</taxon>
        <taxon>Camelimonas</taxon>
    </lineage>
</organism>
<dbReference type="RefSeq" id="WP_191320793.1">
    <property type="nucleotide sequence ID" value="NZ_BNCG01000025.1"/>
</dbReference>
<reference evidence="2" key="1">
    <citation type="journal article" date="2019" name="Int. J. Syst. Evol. Microbiol.">
        <title>The Global Catalogue of Microorganisms (GCM) 10K type strain sequencing project: providing services to taxonomists for standard genome sequencing and annotation.</title>
        <authorList>
            <consortium name="The Broad Institute Genomics Platform"/>
            <consortium name="The Broad Institute Genome Sequencing Center for Infectious Disease"/>
            <person name="Wu L."/>
            <person name="Ma J."/>
        </authorList>
    </citation>
    <scope>NUCLEOTIDE SEQUENCE [LARGE SCALE GENOMIC DNA]</scope>
    <source>
        <strain evidence="2">KCTC 42282</strain>
    </source>
</reference>
<keyword evidence="2" id="KW-1185">Reference proteome</keyword>
<name>A0ABV7UIU4_9HYPH</name>
<accession>A0ABV7UIU4</accession>
<evidence type="ECO:0000313" key="2">
    <source>
        <dbReference type="Proteomes" id="UP001595704"/>
    </source>
</evidence>